<dbReference type="InterPro" id="IPR011706">
    <property type="entry name" value="Cu-oxidase_C"/>
</dbReference>
<organism evidence="9 10">
    <name type="scientific">Bifiguratus adelaidae</name>
    <dbReference type="NCBI Taxonomy" id="1938954"/>
    <lineage>
        <taxon>Eukaryota</taxon>
        <taxon>Fungi</taxon>
        <taxon>Fungi incertae sedis</taxon>
        <taxon>Mucoromycota</taxon>
        <taxon>Mucoromycotina</taxon>
        <taxon>Endogonomycetes</taxon>
        <taxon>Endogonales</taxon>
        <taxon>Endogonales incertae sedis</taxon>
        <taxon>Bifiguratus</taxon>
    </lineage>
</organism>
<dbReference type="GO" id="GO:0005507">
    <property type="term" value="F:copper ion binding"/>
    <property type="evidence" value="ECO:0007669"/>
    <property type="project" value="InterPro"/>
</dbReference>
<comment type="similarity">
    <text evidence="1">Belongs to the multicopper oxidase family.</text>
</comment>
<dbReference type="InterPro" id="IPR011707">
    <property type="entry name" value="Cu-oxidase-like_N"/>
</dbReference>
<dbReference type="Gene3D" id="2.60.40.420">
    <property type="entry name" value="Cupredoxins - blue copper proteins"/>
    <property type="match status" value="5"/>
</dbReference>
<dbReference type="PROSITE" id="PS51257">
    <property type="entry name" value="PROKAR_LIPOPROTEIN"/>
    <property type="match status" value="1"/>
</dbReference>
<reference evidence="9 10" key="1">
    <citation type="journal article" date="2017" name="Mycologia">
        <title>Bifiguratus adelaidae, gen. et sp. nov., a new member of Mucoromycotina in endophytic and soil-dwelling habitats.</title>
        <authorList>
            <person name="Torres-Cruz T.J."/>
            <person name="Billingsley Tobias T.L."/>
            <person name="Almatruk M."/>
            <person name="Hesse C."/>
            <person name="Kuske C.R."/>
            <person name="Desiro A."/>
            <person name="Benucci G.M."/>
            <person name="Bonito G."/>
            <person name="Stajich J.E."/>
            <person name="Dunlap C."/>
            <person name="Arnold A.E."/>
            <person name="Porras-Alfaro A."/>
        </authorList>
    </citation>
    <scope>NUCLEOTIDE SEQUENCE [LARGE SCALE GENOMIC DNA]</scope>
    <source>
        <strain evidence="9 10">AZ0501</strain>
    </source>
</reference>
<keyword evidence="10" id="KW-1185">Reference proteome</keyword>
<evidence type="ECO:0000256" key="3">
    <source>
        <dbReference type="ARBA" id="ARBA00023002"/>
    </source>
</evidence>
<dbReference type="InterPro" id="IPR001117">
    <property type="entry name" value="Cu-oxidase_2nd"/>
</dbReference>
<keyword evidence="3" id="KW-0560">Oxidoreductase</keyword>
<evidence type="ECO:0000256" key="5">
    <source>
        <dbReference type="SAM" id="SignalP"/>
    </source>
</evidence>
<feature type="domain" description="Plastocyanin-like" evidence="8">
    <location>
        <begin position="71"/>
        <end position="118"/>
    </location>
</feature>
<dbReference type="InterPro" id="IPR033138">
    <property type="entry name" value="Cu_oxidase_CS"/>
</dbReference>
<dbReference type="FunFam" id="2.60.40.420:FF:000045">
    <property type="entry name" value="Laccase 2"/>
    <property type="match status" value="1"/>
</dbReference>
<evidence type="ECO:0000259" key="8">
    <source>
        <dbReference type="Pfam" id="PF07732"/>
    </source>
</evidence>
<dbReference type="AlphaFoldDB" id="A0A261Y8H4"/>
<feature type="chain" id="PRO_5012221507" description="Laccase" evidence="5">
    <location>
        <begin position="19"/>
        <end position="499"/>
    </location>
</feature>
<dbReference type="PANTHER" id="PTHR11709">
    <property type="entry name" value="MULTI-COPPER OXIDASE"/>
    <property type="match status" value="1"/>
</dbReference>
<dbReference type="Pfam" id="PF07732">
    <property type="entry name" value="Cu-oxidase_3"/>
    <property type="match status" value="1"/>
</dbReference>
<feature type="domain" description="Plastocyanin-like" evidence="7">
    <location>
        <begin position="418"/>
        <end position="470"/>
    </location>
</feature>
<accession>A0A261Y8H4</accession>
<dbReference type="SUPFAM" id="SSF49503">
    <property type="entry name" value="Cupredoxins"/>
    <property type="match status" value="3"/>
</dbReference>
<gene>
    <name evidence="9" type="ORF">BZG36_00232</name>
</gene>
<feature type="domain" description="Plastocyanin-like" evidence="6">
    <location>
        <begin position="129"/>
        <end position="295"/>
    </location>
</feature>
<evidence type="ECO:0000259" key="7">
    <source>
        <dbReference type="Pfam" id="PF07731"/>
    </source>
</evidence>
<dbReference type="Pfam" id="PF00394">
    <property type="entry name" value="Cu-oxidase"/>
    <property type="match status" value="1"/>
</dbReference>
<evidence type="ECO:0000313" key="9">
    <source>
        <dbReference type="EMBL" id="OZJ06881.1"/>
    </source>
</evidence>
<name>A0A261Y8H4_9FUNG</name>
<dbReference type="PANTHER" id="PTHR11709:SF511">
    <property type="entry name" value="LACCASE"/>
    <property type="match status" value="1"/>
</dbReference>
<dbReference type="PROSITE" id="PS00079">
    <property type="entry name" value="MULTICOPPER_OXIDASE1"/>
    <property type="match status" value="1"/>
</dbReference>
<evidence type="ECO:0000313" key="10">
    <source>
        <dbReference type="Proteomes" id="UP000242875"/>
    </source>
</evidence>
<dbReference type="Pfam" id="PF07731">
    <property type="entry name" value="Cu-oxidase_2"/>
    <property type="match status" value="1"/>
</dbReference>
<keyword evidence="2" id="KW-0479">Metal-binding</keyword>
<sequence>MVWARVGVLATLLATACAAIQEYTFTVSEATITPDDYARPGALIVNGQYPGPKIEVNTGDIVRVTVNNNLTTQCPIPAGGSYTYEFSTEGQSGTYWWHSHYMSQYVDGILGPLIIHNATAESQVLPYDEELVISLSDWYHTPAPSLVTHYLSRSSKGEEPTPDNALINGKMNNGCKLYVPPGTSCNPNATLSEFTFVPGKKYRLRLINTSAFANFHFSIDNHTLTVIEADGTDIKPLTVDRIPINVAQRYSVVVKANQKPQGYYMRAQIDIPCAAGGDVGKPAVSLATALVNYQGGANTFNGSVNKKDHLIDCQDLDYKVLRPYYAQNPPSHPSQLVTLNFGFQLDPNTAIKYAYINNQTYMANFTNPTLLNIWSNQLQLSGDQYIININNAQWVDLLLTNNDASEHPFSFPRPHILRFGNPLRRDTSTIPPTGWTYLRFLTDNPGVWALHCHIQGQMEAGLSVQIVENPAAIRRLPIPADNLALCSYPYKQVTKRHHP</sequence>
<evidence type="ECO:0000256" key="2">
    <source>
        <dbReference type="ARBA" id="ARBA00022723"/>
    </source>
</evidence>
<evidence type="ECO:0000259" key="6">
    <source>
        <dbReference type="Pfam" id="PF00394"/>
    </source>
</evidence>
<dbReference type="InterPro" id="IPR008972">
    <property type="entry name" value="Cupredoxin"/>
</dbReference>
<keyword evidence="5" id="KW-0732">Signal</keyword>
<evidence type="ECO:0000256" key="1">
    <source>
        <dbReference type="ARBA" id="ARBA00010609"/>
    </source>
</evidence>
<evidence type="ECO:0000256" key="4">
    <source>
        <dbReference type="ARBA" id="ARBA00023008"/>
    </source>
</evidence>
<feature type="signal peptide" evidence="5">
    <location>
        <begin position="1"/>
        <end position="18"/>
    </location>
</feature>
<dbReference type="InterPro" id="IPR045087">
    <property type="entry name" value="Cu-oxidase_fam"/>
</dbReference>
<dbReference type="GO" id="GO:0016491">
    <property type="term" value="F:oxidoreductase activity"/>
    <property type="evidence" value="ECO:0007669"/>
    <property type="project" value="UniProtKB-KW"/>
</dbReference>
<evidence type="ECO:0008006" key="11">
    <source>
        <dbReference type="Google" id="ProtNLM"/>
    </source>
</evidence>
<proteinExistence type="inferred from homology"/>
<keyword evidence="4" id="KW-0186">Copper</keyword>
<protein>
    <recommendedName>
        <fullName evidence="11">Laccase</fullName>
    </recommendedName>
</protein>
<dbReference type="OrthoDB" id="2121828at2759"/>
<comment type="caution">
    <text evidence="9">The sequence shown here is derived from an EMBL/GenBank/DDBJ whole genome shotgun (WGS) entry which is preliminary data.</text>
</comment>
<dbReference type="EMBL" id="MVBO01000001">
    <property type="protein sequence ID" value="OZJ06881.1"/>
    <property type="molecule type" value="Genomic_DNA"/>
</dbReference>
<dbReference type="Proteomes" id="UP000242875">
    <property type="component" value="Unassembled WGS sequence"/>
</dbReference>